<dbReference type="EMBL" id="VXIV02003506">
    <property type="protein sequence ID" value="KAF6016595.1"/>
    <property type="molecule type" value="Genomic_DNA"/>
</dbReference>
<evidence type="ECO:0000313" key="2">
    <source>
        <dbReference type="Proteomes" id="UP000593567"/>
    </source>
</evidence>
<sequence length="107" mass="12128">MTARESQAKDRITLADLIFLKEGIHVCIVCCNEKGLRKLTCGHLECLTCLGKKERLQRQQKKKRTFLSCCIEDYPGCKAESFPVASLELSTNDAIYEQREKNQASTT</sequence>
<name>A0A7J7IRY9_BUGNE</name>
<organism evidence="1 2">
    <name type="scientific">Bugula neritina</name>
    <name type="common">Brown bryozoan</name>
    <name type="synonym">Sertularia neritina</name>
    <dbReference type="NCBI Taxonomy" id="10212"/>
    <lineage>
        <taxon>Eukaryota</taxon>
        <taxon>Metazoa</taxon>
        <taxon>Spiralia</taxon>
        <taxon>Lophotrochozoa</taxon>
        <taxon>Bryozoa</taxon>
        <taxon>Gymnolaemata</taxon>
        <taxon>Cheilostomatida</taxon>
        <taxon>Flustrina</taxon>
        <taxon>Buguloidea</taxon>
        <taxon>Bugulidae</taxon>
        <taxon>Bugula</taxon>
    </lineage>
</organism>
<keyword evidence="2" id="KW-1185">Reference proteome</keyword>
<accession>A0A7J7IRY9</accession>
<comment type="caution">
    <text evidence="1">The sequence shown here is derived from an EMBL/GenBank/DDBJ whole genome shotgun (WGS) entry which is preliminary data.</text>
</comment>
<gene>
    <name evidence="1" type="ORF">EB796_025097</name>
</gene>
<protein>
    <submittedName>
        <fullName evidence="1">Uncharacterized protein</fullName>
    </submittedName>
</protein>
<dbReference type="AlphaFoldDB" id="A0A7J7IRY9"/>
<evidence type="ECO:0000313" key="1">
    <source>
        <dbReference type="EMBL" id="KAF6016595.1"/>
    </source>
</evidence>
<reference evidence="1" key="1">
    <citation type="submission" date="2020-06" db="EMBL/GenBank/DDBJ databases">
        <title>Draft genome of Bugula neritina, a colonial animal packing powerful symbionts and potential medicines.</title>
        <authorList>
            <person name="Rayko M."/>
        </authorList>
    </citation>
    <scope>NUCLEOTIDE SEQUENCE [LARGE SCALE GENOMIC DNA]</scope>
    <source>
        <strain evidence="1">Kwan_BN1</strain>
    </source>
</reference>
<dbReference type="Proteomes" id="UP000593567">
    <property type="component" value="Unassembled WGS sequence"/>
</dbReference>
<proteinExistence type="predicted"/>